<evidence type="ECO:0000256" key="8">
    <source>
        <dbReference type="ARBA" id="ARBA00022737"/>
    </source>
</evidence>
<feature type="domain" description="Thyroglobulin type-1" evidence="16">
    <location>
        <begin position="245"/>
        <end position="310"/>
    </location>
</feature>
<feature type="region of interest" description="Disordered" evidence="13">
    <location>
        <begin position="144"/>
        <end position="171"/>
    </location>
</feature>
<evidence type="ECO:0000256" key="10">
    <source>
        <dbReference type="ARBA" id="ARBA00023157"/>
    </source>
</evidence>
<dbReference type="InterPro" id="IPR036056">
    <property type="entry name" value="Fibrinogen-like_C"/>
</dbReference>
<dbReference type="CDD" id="cd00109">
    <property type="entry name" value="Kunitz-type"/>
    <property type="match status" value="1"/>
</dbReference>
<evidence type="ECO:0000256" key="6">
    <source>
        <dbReference type="ARBA" id="ARBA00022690"/>
    </source>
</evidence>
<evidence type="ECO:0000256" key="5">
    <source>
        <dbReference type="ARBA" id="ARBA00022536"/>
    </source>
</evidence>
<dbReference type="SUPFAM" id="SSF57610">
    <property type="entry name" value="Thyroglobulin type-1 domain"/>
    <property type="match status" value="3"/>
</dbReference>
<evidence type="ECO:0000256" key="7">
    <source>
        <dbReference type="ARBA" id="ARBA00022729"/>
    </source>
</evidence>
<dbReference type="CDD" id="cd00191">
    <property type="entry name" value="TY"/>
    <property type="match status" value="3"/>
</dbReference>
<comment type="similarity">
    <text evidence="3">Belongs to the venom Kunitz-type family. Sea anemone type 2 potassium channel toxin subfamily.</text>
</comment>
<dbReference type="PROSITE" id="PS50092">
    <property type="entry name" value="TSP1"/>
    <property type="match status" value="13"/>
</dbReference>
<dbReference type="Pfam" id="PF12661">
    <property type="entry name" value="hEGF"/>
    <property type="match status" value="3"/>
</dbReference>
<feature type="compositionally biased region" description="Polar residues" evidence="13">
    <location>
        <begin position="144"/>
        <end position="159"/>
    </location>
</feature>
<comment type="caution">
    <text evidence="18">The sequence shown here is derived from an EMBL/GenBank/DDBJ whole genome shotgun (WGS) entry which is preliminary data.</text>
</comment>
<dbReference type="Pfam" id="PF00014">
    <property type="entry name" value="Kunitz_BPTI"/>
    <property type="match status" value="1"/>
</dbReference>
<dbReference type="InterPro" id="IPR002223">
    <property type="entry name" value="Kunitz_BPTI"/>
</dbReference>
<evidence type="ECO:0000256" key="4">
    <source>
        <dbReference type="ARBA" id="ARBA00022525"/>
    </source>
</evidence>
<dbReference type="InterPro" id="IPR006558">
    <property type="entry name" value="LamG-like"/>
</dbReference>
<keyword evidence="6" id="KW-0646">Protease inhibitor</keyword>
<evidence type="ECO:0000256" key="3">
    <source>
        <dbReference type="ARBA" id="ARBA00007226"/>
    </source>
</evidence>
<dbReference type="Gene3D" id="2.20.100.10">
    <property type="entry name" value="Thrombospondin type-1 (TSP1) repeat"/>
    <property type="match status" value="13"/>
</dbReference>
<dbReference type="PROSITE" id="PS50279">
    <property type="entry name" value="BPTI_KUNITZ_2"/>
    <property type="match status" value="2"/>
</dbReference>
<keyword evidence="8" id="KW-0677">Repeat</keyword>
<evidence type="ECO:0000256" key="12">
    <source>
        <dbReference type="PROSITE-ProRule" id="PRU00076"/>
    </source>
</evidence>
<dbReference type="PROSITE" id="PS51406">
    <property type="entry name" value="FIBRINOGEN_C_2"/>
    <property type="match status" value="1"/>
</dbReference>
<reference evidence="18 19" key="1">
    <citation type="submission" date="2022-05" db="EMBL/GenBank/DDBJ databases">
        <authorList>
            <consortium name="Genoscope - CEA"/>
            <person name="William W."/>
        </authorList>
    </citation>
    <scope>NUCLEOTIDE SEQUENCE [LARGE SCALE GENOMIC DNA]</scope>
</reference>
<dbReference type="Gene3D" id="2.60.120.200">
    <property type="match status" value="1"/>
</dbReference>
<dbReference type="InterPro" id="IPR014716">
    <property type="entry name" value="Fibrinogen_a/b/g_C_1"/>
</dbReference>
<feature type="domain" description="Thyroglobulin type-1" evidence="16">
    <location>
        <begin position="484"/>
        <end position="552"/>
    </location>
</feature>
<feature type="compositionally biased region" description="Low complexity" evidence="13">
    <location>
        <begin position="1292"/>
        <end position="1315"/>
    </location>
</feature>
<dbReference type="NCBIfam" id="NF040941">
    <property type="entry name" value="GGGWT_bact"/>
    <property type="match status" value="1"/>
</dbReference>
<dbReference type="InterPro" id="IPR013032">
    <property type="entry name" value="EGF-like_CS"/>
</dbReference>
<dbReference type="Proteomes" id="UP001159405">
    <property type="component" value="Unassembled WGS sequence"/>
</dbReference>
<keyword evidence="7" id="KW-0732">Signal</keyword>
<feature type="compositionally biased region" description="Pro residues" evidence="13">
    <location>
        <begin position="631"/>
        <end position="727"/>
    </location>
</feature>
<dbReference type="SMART" id="SM00131">
    <property type="entry name" value="KU"/>
    <property type="match status" value="1"/>
</dbReference>
<feature type="compositionally biased region" description="Basic and acidic residues" evidence="13">
    <location>
        <begin position="320"/>
        <end position="331"/>
    </location>
</feature>
<dbReference type="PROSITE" id="PS00022">
    <property type="entry name" value="EGF_1"/>
    <property type="match status" value="2"/>
</dbReference>
<feature type="domain" description="EGF-like" evidence="14">
    <location>
        <begin position="2426"/>
        <end position="2458"/>
    </location>
</feature>
<keyword evidence="11" id="KW-0166">Nematocyst</keyword>
<evidence type="ECO:0000259" key="15">
    <source>
        <dbReference type="PROSITE" id="PS50279"/>
    </source>
</evidence>
<feature type="compositionally biased region" description="Low complexity" evidence="13">
    <location>
        <begin position="556"/>
        <end position="571"/>
    </location>
</feature>
<feature type="compositionally biased region" description="Pro residues" evidence="13">
    <location>
        <begin position="612"/>
        <end position="621"/>
    </location>
</feature>
<dbReference type="InterPro" id="IPR036857">
    <property type="entry name" value="Thyroglobulin_1_sf"/>
</dbReference>
<evidence type="ECO:0000259" key="17">
    <source>
        <dbReference type="PROSITE" id="PS51406"/>
    </source>
</evidence>
<keyword evidence="19" id="KW-1185">Reference proteome</keyword>
<dbReference type="InterPro" id="IPR000742">
    <property type="entry name" value="EGF"/>
</dbReference>
<dbReference type="Gene3D" id="4.10.800.10">
    <property type="entry name" value="Thyroglobulin type-1"/>
    <property type="match status" value="3"/>
</dbReference>
<feature type="region of interest" description="Disordered" evidence="13">
    <location>
        <begin position="600"/>
        <end position="739"/>
    </location>
</feature>
<name>A0ABN8PAS2_9CNID</name>
<feature type="region of interest" description="Disordered" evidence="13">
    <location>
        <begin position="1259"/>
        <end position="1315"/>
    </location>
</feature>
<evidence type="ECO:0000313" key="18">
    <source>
        <dbReference type="EMBL" id="CAH3138590.1"/>
    </source>
</evidence>
<dbReference type="SMART" id="SM00181">
    <property type="entry name" value="EGF"/>
    <property type="match status" value="4"/>
</dbReference>
<dbReference type="SMART" id="SM00209">
    <property type="entry name" value="TSP1"/>
    <property type="match status" value="14"/>
</dbReference>
<dbReference type="PROSITE" id="PS50026">
    <property type="entry name" value="EGF_3"/>
    <property type="match status" value="1"/>
</dbReference>
<dbReference type="Gene3D" id="4.10.410.10">
    <property type="entry name" value="Pancreatic trypsin inhibitor Kunitz domain"/>
    <property type="match status" value="1"/>
</dbReference>
<dbReference type="SUPFAM" id="SSF56496">
    <property type="entry name" value="Fibrinogen C-terminal domain-like"/>
    <property type="match status" value="1"/>
</dbReference>
<evidence type="ECO:0000256" key="13">
    <source>
        <dbReference type="SAM" id="MobiDB-lite"/>
    </source>
</evidence>
<dbReference type="PROSITE" id="PS01186">
    <property type="entry name" value="EGF_2"/>
    <property type="match status" value="2"/>
</dbReference>
<dbReference type="InterPro" id="IPR002181">
    <property type="entry name" value="Fibrinogen_a/b/g_C_dom"/>
</dbReference>
<evidence type="ECO:0000256" key="11">
    <source>
        <dbReference type="ARBA" id="ARBA00023331"/>
    </source>
</evidence>
<keyword evidence="10 12" id="KW-1015">Disulfide bond</keyword>
<feature type="compositionally biased region" description="Pro residues" evidence="13">
    <location>
        <begin position="1270"/>
        <end position="1291"/>
    </location>
</feature>
<dbReference type="InterPro" id="IPR013320">
    <property type="entry name" value="ConA-like_dom_sf"/>
</dbReference>
<dbReference type="Gene3D" id="2.10.25.10">
    <property type="entry name" value="Laminin"/>
    <property type="match status" value="2"/>
</dbReference>
<evidence type="ECO:0000259" key="14">
    <source>
        <dbReference type="PROSITE" id="PS50026"/>
    </source>
</evidence>
<dbReference type="EMBL" id="CALNXK010000061">
    <property type="protein sequence ID" value="CAH3138590.1"/>
    <property type="molecule type" value="Genomic_DNA"/>
</dbReference>
<evidence type="ECO:0000256" key="9">
    <source>
        <dbReference type="ARBA" id="ARBA00022900"/>
    </source>
</evidence>
<keyword evidence="9" id="KW-0722">Serine protease inhibitor</keyword>
<dbReference type="SUPFAM" id="SSF57362">
    <property type="entry name" value="BPTI-like"/>
    <property type="match status" value="1"/>
</dbReference>
<feature type="region of interest" description="Disordered" evidence="13">
    <location>
        <begin position="1187"/>
        <end position="1226"/>
    </location>
</feature>
<protein>
    <submittedName>
        <fullName evidence="18">Uncharacterized protein</fullName>
    </submittedName>
</protein>
<evidence type="ECO:0000256" key="1">
    <source>
        <dbReference type="ARBA" id="ARBA00004532"/>
    </source>
</evidence>
<dbReference type="PRINTS" id="PR01217">
    <property type="entry name" value="PRICHEXTENSN"/>
</dbReference>
<dbReference type="SMART" id="SM00560">
    <property type="entry name" value="LamGL"/>
    <property type="match status" value="1"/>
</dbReference>
<feature type="region of interest" description="Disordered" evidence="13">
    <location>
        <begin position="223"/>
        <end position="249"/>
    </location>
</feature>
<feature type="domain" description="Thyroglobulin type-1" evidence="16">
    <location>
        <begin position="360"/>
        <end position="427"/>
    </location>
</feature>
<comment type="subcellular location">
    <subcellularLocation>
        <location evidence="1">Nematocyst</location>
    </subcellularLocation>
    <subcellularLocation>
        <location evidence="2">Secreted</location>
    </subcellularLocation>
</comment>
<feature type="disulfide bond" evidence="12">
    <location>
        <begin position="2448"/>
        <end position="2457"/>
    </location>
</feature>
<dbReference type="InterPro" id="IPR036880">
    <property type="entry name" value="Kunitz_BPTI_sf"/>
</dbReference>
<dbReference type="InterPro" id="IPR036383">
    <property type="entry name" value="TSP1_rpt_sf"/>
</dbReference>
<dbReference type="InterPro" id="IPR052065">
    <property type="entry name" value="Compl_asym_regulator"/>
</dbReference>
<feature type="domain" description="BPTI/Kunitz inhibitor" evidence="15">
    <location>
        <begin position="2557"/>
        <end position="2607"/>
    </location>
</feature>
<dbReference type="Pfam" id="PF00086">
    <property type="entry name" value="Thyroglobulin_1"/>
    <property type="match status" value="3"/>
</dbReference>
<dbReference type="InterPro" id="IPR000716">
    <property type="entry name" value="Thyroglobulin_1"/>
</dbReference>
<dbReference type="PROSITE" id="PS00280">
    <property type="entry name" value="BPTI_KUNITZ_1"/>
    <property type="match status" value="1"/>
</dbReference>
<dbReference type="SUPFAM" id="SSF49899">
    <property type="entry name" value="Concanavalin A-like lectins/glucanases"/>
    <property type="match status" value="1"/>
</dbReference>
<keyword evidence="4" id="KW-0964">Secreted</keyword>
<proteinExistence type="inferred from homology"/>
<dbReference type="PANTHER" id="PTHR22906">
    <property type="entry name" value="PROPERDIN"/>
    <property type="match status" value="1"/>
</dbReference>
<sequence>MSTTSYNNPEVSQTQSQYESQSANTTNSSFYSSEQQQAQQENRFTTNNNPELSSTSYYNAEKSNSYTNSEVSQNQSQYASQPANTTYSDALSVSQTSSWSKESNAAYPYGSQTANNSGINETAQEYSASQLNNTQNTADYLSNSTQFSNQQPAGYTYSDQEPWPAQTPSPSPAPYPTYAPYPAPYPSPYPSPSYAPYPAPYPAYAPYPYPSPAPYPYPSPASYSSYPAPSPAPSPAPAKESNDQKTSCQLERQMAKTMEDAFVPECSSDGSYADVQCFEHEGFAKQCWCVTKDGQEIQGTRMSDGQTPNCAIVADKVEENKQEPKQHDGPKKINMAVPSGNGTKFEVEVEVTLNDTIKVRTQCQKERDIAKSPLITDIFVPACDKEGNYVPHQCFEHNTYGKQCWCVDSSGQEIKGTRVNDGTTPKCGKFHADVSNVPNCNMGPYGCCEDKTTFAKGPNMEGCPPQTNQNPLQTAVLESPAYAQSKCQQEQQKPKAMGAMDMFVPECEPSGLFKALQCYTYPSSGKEDCWCVDQNTGQEIPGTRITGSRPNCEANATQGPPTTTTPAATTQPTPPPSVYHVYCQVTVYGCCPDNRTAASGPNQYGCASQPQLQPPPQPNPIQPSQLLPQPQLLPKPPTQPQPNPQPPSQPQPQPNPQPPSQPQPQPQPKPPAQPQPKPQPPSQPQPQPQPQPKPPTQPQPKPQPPSQPQPKPQPQPHPPLLPQPQPTVKPTRPLGPTFPTAFTKDACASLLLGQVWYEQLTDKSLVYLRQLNKEIVEGLNSIYKGVHPDFVSARLTGIRKAKNPYVLKGPYIINIYFIVSFRKPVADPLATLRDHLVSKKMVKKRQVIPQSLHLIVPYDAKTNKCPPKGYKPAPLPKPVHPPVIPPRPTKVPQVGPPVAALLALHLPFDRHSGIHVLDTSKHANNGILNNVDVSRLPQACGLAGIFSSGNVSFNGKKFFPKPSVAVTIAMWVKLASTKGRQSLFDTVTAPGKPGSYHFELIDGKVRWFVRGSDESVIFNVTTDRVVVPPNQWTHLVGTYDNKQGLARVYVNTQLASEGKGSGILPQDWSETVGIGSHKGQRFLGGALDEVYIYTSALTQKQIRELACICEDSTGVHIPKPGSWPECMRGNYGTIATSKPTLFPTTKQPCVPCVIPPNCPVPQPCPTQCPAPCPPVATTLATTALPATTITSAPPPTTTSTSAAPPTTTSTTNSTTTPSPPPPTSTQKPCVPCVIPPNCPVPQPCPAQCPAPCPPTTTTIPTTEASLTTEKPPPSTTKPPPPVTQPKPPSTTKPPQTTEKPSPVVLTTTPTPKVVLTTTPKPPLVFTTPKPPVNGNYTAWSAWEECSATCGGGIQQRVRTCTYPSPANGGKDCTALGPAVETKDCNSQPCPIDGGYSNWGSYTSCSATCGGGEQVRTRQCNNPTPLYKGKDCKWIGPANETRACNTFYCPIDGNYTEWSEFQACSVTCGKGIQARSRSCTNPPPQHGGKNCSAYGRPVETKECNLRECPIDGGYSPFTNWSDCTETCGGGEQIRTRTCTNPPPQHFGKDCSKDGPDYEKRKCNTQECPVDGGFTPYSNFSACSKTCGGGIQSRMRSCSNPQPRYGGKNCTGDYKEARECNTQPCPIDGGYDEWGNYSECSATCGVGNQVRMRTCTNPVPQHGGKPCMGSHSESRECNTQPCPGNGGYTQWTEFSSCSVTCGGGMQQRTRECTNPAPSNGGKDCNLLGPAFESRNCSSNPCPINGGYTEWSKWSSCSVTCGGGTIKRQRNCTNPSPQFGGKDCSGSGPELLTQQCNPQKCPVNGAYSPWSDWTPCTVTCGGGESMRTRQCTNPSPEFGGKDCSSLGKSTEIMKCKNDPCPVNGGYSLWGEWTKCSVTCGKGQQNRIRDCSNPAPRFGGADCSALGEPFESKECYLKVCPPGGNETGWSECSKTCGGGERFKMVNNAKQVSPCNTLPCPVNGGFTPWSNWTECTSSCGGGISSRSRTCTNPIPLYGGKSCEGKPVEIKECNSEPCPKPKIPIRSCREFAERCNSKTDGLYTIFLQKPNSAETVKVFCDMTHDGGGWTLLVTSASNKGWTKDNVKSRNIAEPSLTKDYSLLDEGDTIKSIAISPYFLYRLEARERGSNGAIYQAPESYSFTSSNCALNDVSIVQKFGSWSEGDKGIGKRMPYLSTDGNLLLSTCDCKSGTTFGTVVSQAAEYHPAHWTSGDAENPGIIWYWIKESTTMLQASAGGKPDPMCPSPVPGGYNEWSQWSPCPVTCGGGNQVRTRNCTNPEPLNGGTDCSAIGGNLENKVCNPQACPGVKVDGKYTEWSQWSECTATCGGGTQTRHRSCTNPPPQNGGKSCLDQGLGPAIETQSCNVQPCPSVCVPACQNGGTCVNSKCQCSQGLYEGNYCQTAICKIPCQNGGTCVKPNQCQCPPGYRNISCGQPVCQKFCQNGGKCIGPNKCQCQPGYSGQWCEISTCKPDCLNGGTCVNSQCRCAGGYSGPYCGIVSQCNIGKPEGPCQIDVQQEVNKASVNEQSSPCISFLKEVLAHCSYRNLSHFYSRKNCEQVCEPNVCQNLWNSDQCINAEVRYYFDANLKQCRPFKFGGCLGNENLYATGIECQTRCTGLRPTAVTPTGPGPKEPPVPASYYWYFLSIIKNQIVGSPPFVINGKATLLNMGFRLFNTTWLSTTISTQDCLLNPDICQTGFAIGIKIRLDLSVKFCKTPRYILDTGPGAKAQGVSLYVEGGILVAQVTSSRGTWQVKIPAAFDFWCYVLLTWHPKIGLQVYGNSNLKGSIAAPQSNGAPTSVYNAKPNFAVGRGLAEAPEKMCGLVYVSSLAVFKQFLTQELVNKVFGFFWKNIVSKQPLVDYFIKMKITNLSGKKVILIPGDNDPASGMPINANVIAIITKDVPVVEPSVPALQFAVVDAETRKEFLLINGSQLITLRPVRNKNVIPINLIIAKPISNQWYYLVLRVVNMADDDILLTTSDGDPKGGFVILKKLIVVITKKTRSPLPVRFTTCLKNDSSKTFFINSKPMVELKPILTKDTSSPITLTVTKYASAVKLFYLSIRFANYGTQNVQITTSDKNPSAGFVIKPRTIVQITKNVTNMDPVTFWAKASDHSCVLNNQPSLIVIPVEKMGIWKVVNITDKYVPPVIPGSQRFSFLLQITNNAGVRVTLVSNDAKPLNGRW</sequence>
<dbReference type="Gene3D" id="3.90.215.10">
    <property type="entry name" value="Gamma Fibrinogen, chain A, domain 1"/>
    <property type="match status" value="1"/>
</dbReference>
<dbReference type="PROSITE" id="PS00484">
    <property type="entry name" value="THYROGLOBULIN_1_1"/>
    <property type="match status" value="3"/>
</dbReference>
<dbReference type="InterPro" id="IPR000884">
    <property type="entry name" value="TSP1_rpt"/>
</dbReference>
<dbReference type="InterPro" id="IPR020901">
    <property type="entry name" value="Prtase_inh_Kunz-CS"/>
</dbReference>
<dbReference type="Pfam" id="PF00147">
    <property type="entry name" value="Fibrinogen_C"/>
    <property type="match status" value="1"/>
</dbReference>
<evidence type="ECO:0000259" key="16">
    <source>
        <dbReference type="PROSITE" id="PS51162"/>
    </source>
</evidence>
<dbReference type="PANTHER" id="PTHR22906:SF43">
    <property type="entry name" value="PROPERDIN"/>
    <property type="match status" value="1"/>
</dbReference>
<dbReference type="Pfam" id="PF13385">
    <property type="entry name" value="Laminin_G_3"/>
    <property type="match status" value="1"/>
</dbReference>
<feature type="region of interest" description="Disordered" evidence="13">
    <location>
        <begin position="320"/>
        <end position="339"/>
    </location>
</feature>
<dbReference type="PROSITE" id="PS51162">
    <property type="entry name" value="THYROGLOBULIN_1_2"/>
    <property type="match status" value="3"/>
</dbReference>
<feature type="region of interest" description="Disordered" evidence="13">
    <location>
        <begin position="541"/>
        <end position="574"/>
    </location>
</feature>
<feature type="domain" description="Fibrinogen C-terminal" evidence="17">
    <location>
        <begin position="2013"/>
        <end position="2065"/>
    </location>
</feature>
<keyword evidence="5 12" id="KW-0245">EGF-like domain</keyword>
<dbReference type="SUPFAM" id="SSF82895">
    <property type="entry name" value="TSP-1 type 1 repeat"/>
    <property type="match status" value="13"/>
</dbReference>
<evidence type="ECO:0000256" key="2">
    <source>
        <dbReference type="ARBA" id="ARBA00004613"/>
    </source>
</evidence>
<accession>A0ABN8PAS2</accession>
<feature type="domain" description="BPTI/Kunitz inhibitor" evidence="15">
    <location>
        <begin position="2494"/>
        <end position="2552"/>
    </location>
</feature>
<comment type="caution">
    <text evidence="12">Lacks conserved residue(s) required for the propagation of feature annotation.</text>
</comment>
<organism evidence="18 19">
    <name type="scientific">Porites lobata</name>
    <dbReference type="NCBI Taxonomy" id="104759"/>
    <lineage>
        <taxon>Eukaryota</taxon>
        <taxon>Metazoa</taxon>
        <taxon>Cnidaria</taxon>
        <taxon>Anthozoa</taxon>
        <taxon>Hexacorallia</taxon>
        <taxon>Scleractinia</taxon>
        <taxon>Fungiina</taxon>
        <taxon>Poritidae</taxon>
        <taxon>Porites</taxon>
    </lineage>
</organism>
<feature type="region of interest" description="Disordered" evidence="13">
    <location>
        <begin position="1"/>
        <end position="89"/>
    </location>
</feature>
<dbReference type="SMART" id="SM00211">
    <property type="entry name" value="TY"/>
    <property type="match status" value="3"/>
</dbReference>
<dbReference type="Pfam" id="PF00090">
    <property type="entry name" value="TSP_1"/>
    <property type="match status" value="14"/>
</dbReference>
<gene>
    <name evidence="18" type="ORF">PLOB_00040222</name>
</gene>
<feature type="disulfide bond" evidence="12">
    <location>
        <begin position="2430"/>
        <end position="2440"/>
    </location>
</feature>
<feature type="compositionally biased region" description="Low complexity" evidence="13">
    <location>
        <begin position="1187"/>
        <end position="1216"/>
    </location>
</feature>
<evidence type="ECO:0000313" key="19">
    <source>
        <dbReference type="Proteomes" id="UP001159405"/>
    </source>
</evidence>